<organism evidence="1 2">
    <name type="scientific">Acaulospora colombiana</name>
    <dbReference type="NCBI Taxonomy" id="27376"/>
    <lineage>
        <taxon>Eukaryota</taxon>
        <taxon>Fungi</taxon>
        <taxon>Fungi incertae sedis</taxon>
        <taxon>Mucoromycota</taxon>
        <taxon>Glomeromycotina</taxon>
        <taxon>Glomeromycetes</taxon>
        <taxon>Diversisporales</taxon>
        <taxon>Acaulosporaceae</taxon>
        <taxon>Acaulospora</taxon>
    </lineage>
</organism>
<dbReference type="EMBL" id="CAJVPT010055964">
    <property type="protein sequence ID" value="CAG8756058.1"/>
    <property type="molecule type" value="Genomic_DNA"/>
</dbReference>
<keyword evidence="2" id="KW-1185">Reference proteome</keyword>
<dbReference type="Proteomes" id="UP000789525">
    <property type="component" value="Unassembled WGS sequence"/>
</dbReference>
<proteinExistence type="predicted"/>
<comment type="caution">
    <text evidence="1">The sequence shown here is derived from an EMBL/GenBank/DDBJ whole genome shotgun (WGS) entry which is preliminary data.</text>
</comment>
<gene>
    <name evidence="1" type="ORF">ACOLOM_LOCUS12960</name>
</gene>
<name>A0ACA9QJW1_9GLOM</name>
<evidence type="ECO:0000313" key="1">
    <source>
        <dbReference type="EMBL" id="CAG8756058.1"/>
    </source>
</evidence>
<protein>
    <submittedName>
        <fullName evidence="1">14711_t:CDS:1</fullName>
    </submittedName>
</protein>
<accession>A0ACA9QJW1</accession>
<sequence>RIINRCPVYTSTLRLDYVARNPTNTTRLEETTTYETIHRDYLQIGDRYNMFSLPKLPTQLPNAFGLLGDDAKLTFRTSPNGIRRLAEEKNIPPSDETYWSQYITLFDSASDVFTLISPNDGVYRPTAPVNLASNGHF</sequence>
<evidence type="ECO:0000313" key="2">
    <source>
        <dbReference type="Proteomes" id="UP000789525"/>
    </source>
</evidence>
<reference evidence="1" key="1">
    <citation type="submission" date="2021-06" db="EMBL/GenBank/DDBJ databases">
        <authorList>
            <person name="Kallberg Y."/>
            <person name="Tangrot J."/>
            <person name="Rosling A."/>
        </authorList>
    </citation>
    <scope>NUCLEOTIDE SEQUENCE</scope>
    <source>
        <strain evidence="1">CL356</strain>
    </source>
</reference>
<feature type="non-terminal residue" evidence="1">
    <location>
        <position position="1"/>
    </location>
</feature>